<keyword evidence="2 8" id="KW-0645">Protease</keyword>
<organism evidence="9 10">
    <name type="scientific">Pseudooceanicola lipolyticus</name>
    <dbReference type="NCBI Taxonomy" id="2029104"/>
    <lineage>
        <taxon>Bacteria</taxon>
        <taxon>Pseudomonadati</taxon>
        <taxon>Pseudomonadota</taxon>
        <taxon>Alphaproteobacteria</taxon>
        <taxon>Rhodobacterales</taxon>
        <taxon>Paracoccaceae</taxon>
        <taxon>Pseudooceanicola</taxon>
    </lineage>
</organism>
<keyword evidence="10" id="KW-1185">Reference proteome</keyword>
<evidence type="ECO:0000256" key="3">
    <source>
        <dbReference type="ARBA" id="ARBA00022763"/>
    </source>
</evidence>
<dbReference type="RefSeq" id="WP_100164486.1">
    <property type="nucleotide sequence ID" value="NZ_PGTB01000168.1"/>
</dbReference>
<dbReference type="EMBL" id="PGTB01000168">
    <property type="protein sequence ID" value="PJE34536.1"/>
    <property type="molecule type" value="Genomic_DNA"/>
</dbReference>
<dbReference type="GO" id="GO:0003697">
    <property type="term" value="F:single-stranded DNA binding"/>
    <property type="evidence" value="ECO:0007669"/>
    <property type="project" value="InterPro"/>
</dbReference>
<reference evidence="9 10" key="1">
    <citation type="journal article" date="2018" name="Int. J. Syst. Evol. Microbiol.">
        <title>Pseudooceanicola lipolyticus sp. nov., a marine alphaproteobacterium, reclassification of Oceanicola flagellatus as Pseudooceanicola flagellatus comb. nov. and emended description of the genus Pseudooceanicola.</title>
        <authorList>
            <person name="Huang M.-M."/>
            <person name="Guo L.-L."/>
            <person name="Wu Y.-H."/>
            <person name="Lai Q.-L."/>
            <person name="Shao Z.-Z."/>
            <person name="Wang C.-S."/>
            <person name="Wu M."/>
            <person name="Xu X.-W."/>
        </authorList>
    </citation>
    <scope>NUCLEOTIDE SEQUENCE [LARGE SCALE GENOMIC DNA]</scope>
    <source>
        <strain evidence="9 10">157</strain>
    </source>
</reference>
<evidence type="ECO:0000256" key="4">
    <source>
        <dbReference type="ARBA" id="ARBA00022801"/>
    </source>
</evidence>
<evidence type="ECO:0000256" key="1">
    <source>
        <dbReference type="ARBA" id="ARBA00008136"/>
    </source>
</evidence>
<protein>
    <recommendedName>
        <fullName evidence="8">Abasic site processing protein</fullName>
        <ecNumber evidence="8">3.4.-.-</ecNumber>
    </recommendedName>
</protein>
<dbReference type="AlphaFoldDB" id="A0A2M8IVH3"/>
<dbReference type="SUPFAM" id="SSF143081">
    <property type="entry name" value="BB1717-like"/>
    <property type="match status" value="1"/>
</dbReference>
<evidence type="ECO:0000313" key="9">
    <source>
        <dbReference type="EMBL" id="PJE34536.1"/>
    </source>
</evidence>
<dbReference type="Proteomes" id="UP000231553">
    <property type="component" value="Unassembled WGS sequence"/>
</dbReference>
<keyword evidence="7" id="KW-0456">Lyase</keyword>
<comment type="caution">
    <text evidence="9">The sequence shown here is derived from an EMBL/GenBank/DDBJ whole genome shotgun (WGS) entry which is preliminary data.</text>
</comment>
<dbReference type="PANTHER" id="PTHR13604">
    <property type="entry name" value="DC12-RELATED"/>
    <property type="match status" value="1"/>
</dbReference>
<dbReference type="InterPro" id="IPR036590">
    <property type="entry name" value="SRAP-like"/>
</dbReference>
<keyword evidence="3" id="KW-0227">DNA damage</keyword>
<proteinExistence type="inferred from homology"/>
<dbReference type="Pfam" id="PF02586">
    <property type="entry name" value="SRAP"/>
    <property type="match status" value="1"/>
</dbReference>
<evidence type="ECO:0000256" key="6">
    <source>
        <dbReference type="ARBA" id="ARBA00023125"/>
    </source>
</evidence>
<dbReference type="OrthoDB" id="9782620at2"/>
<dbReference type="GO" id="GO:0016829">
    <property type="term" value="F:lyase activity"/>
    <property type="evidence" value="ECO:0007669"/>
    <property type="project" value="UniProtKB-KW"/>
</dbReference>
<dbReference type="InterPro" id="IPR003738">
    <property type="entry name" value="SRAP"/>
</dbReference>
<sequence>MPGRVFLTTPVQQVARVLGVSADAVAEEPPRRNIAPGQAVLALTATGLRRMRWGMIPVGRVNARGRPVMETIINARSETVFGKTAFADVGRAVLPVDGWYEWTGEKRRKTAWRITAKSGDLLRFAAITDRWTAPGGQVVEQLATVTCAPSADVRDIHHRMAVILHPSDVALWLEGSEAEAAPLMVPWPDGRLGVEKAEDVDWTAA</sequence>
<comment type="similarity">
    <text evidence="1 8">Belongs to the SOS response-associated peptidase family.</text>
</comment>
<keyword evidence="4 8" id="KW-0378">Hydrolase</keyword>
<evidence type="ECO:0000256" key="5">
    <source>
        <dbReference type="ARBA" id="ARBA00023124"/>
    </source>
</evidence>
<evidence type="ECO:0000313" key="10">
    <source>
        <dbReference type="Proteomes" id="UP000231553"/>
    </source>
</evidence>
<evidence type="ECO:0000256" key="7">
    <source>
        <dbReference type="ARBA" id="ARBA00023239"/>
    </source>
</evidence>
<dbReference type="GO" id="GO:0008233">
    <property type="term" value="F:peptidase activity"/>
    <property type="evidence" value="ECO:0007669"/>
    <property type="project" value="UniProtKB-KW"/>
</dbReference>
<keyword evidence="5" id="KW-0190">Covalent protein-DNA linkage</keyword>
<dbReference type="EC" id="3.4.-.-" evidence="8"/>
<keyword evidence="6" id="KW-0238">DNA-binding</keyword>
<gene>
    <name evidence="9" type="ORF">CVM52_21755</name>
</gene>
<evidence type="ECO:0000256" key="8">
    <source>
        <dbReference type="RuleBase" id="RU364100"/>
    </source>
</evidence>
<dbReference type="GO" id="GO:0106300">
    <property type="term" value="P:protein-DNA covalent cross-linking repair"/>
    <property type="evidence" value="ECO:0007669"/>
    <property type="project" value="InterPro"/>
</dbReference>
<dbReference type="GO" id="GO:0006508">
    <property type="term" value="P:proteolysis"/>
    <property type="evidence" value="ECO:0007669"/>
    <property type="project" value="UniProtKB-KW"/>
</dbReference>
<name>A0A2M8IVH3_9RHOB</name>
<evidence type="ECO:0000256" key="2">
    <source>
        <dbReference type="ARBA" id="ARBA00022670"/>
    </source>
</evidence>
<accession>A0A2M8IVH3</accession>
<dbReference type="Gene3D" id="3.90.1680.10">
    <property type="entry name" value="SOS response associated peptidase-like"/>
    <property type="match status" value="1"/>
</dbReference>
<dbReference type="PANTHER" id="PTHR13604:SF0">
    <property type="entry name" value="ABASIC SITE PROCESSING PROTEIN HMCES"/>
    <property type="match status" value="1"/>
</dbReference>